<accession>A0A917NN43</accession>
<dbReference type="InterPro" id="IPR011051">
    <property type="entry name" value="RmlC_Cupin_sf"/>
</dbReference>
<dbReference type="InterPro" id="IPR014710">
    <property type="entry name" value="RmlC-like_jellyroll"/>
</dbReference>
<feature type="domain" description="Cupin type-2" evidence="1">
    <location>
        <begin position="26"/>
        <end position="90"/>
    </location>
</feature>
<evidence type="ECO:0000313" key="3">
    <source>
        <dbReference type="Proteomes" id="UP000637695"/>
    </source>
</evidence>
<dbReference type="CDD" id="cd02230">
    <property type="entry name" value="cupin_HP0902-like"/>
    <property type="match status" value="1"/>
</dbReference>
<dbReference type="Proteomes" id="UP000637695">
    <property type="component" value="Unassembled WGS sequence"/>
</dbReference>
<comment type="caution">
    <text evidence="2">The sequence shown here is derived from an EMBL/GenBank/DDBJ whole genome shotgun (WGS) entry which is preliminary data.</text>
</comment>
<dbReference type="SUPFAM" id="SSF51182">
    <property type="entry name" value="RmlC-like cupins"/>
    <property type="match status" value="1"/>
</dbReference>
<gene>
    <name evidence="2" type="ORF">GCM10010885_22460</name>
</gene>
<dbReference type="EMBL" id="BMOY01000046">
    <property type="protein sequence ID" value="GGJ12590.1"/>
    <property type="molecule type" value="Genomic_DNA"/>
</dbReference>
<reference evidence="2" key="2">
    <citation type="submission" date="2020-09" db="EMBL/GenBank/DDBJ databases">
        <authorList>
            <person name="Sun Q."/>
            <person name="Ohkuma M."/>
        </authorList>
    </citation>
    <scope>NUCLEOTIDE SEQUENCE</scope>
    <source>
        <strain evidence="2">JCM 18487</strain>
    </source>
</reference>
<evidence type="ECO:0000313" key="2">
    <source>
        <dbReference type="EMBL" id="GGJ12590.1"/>
    </source>
</evidence>
<dbReference type="RefSeq" id="WP_188883176.1">
    <property type="nucleotide sequence ID" value="NZ_BMOY01000046.1"/>
</dbReference>
<sequence length="101" mass="11079">MERYSLHFRDRPVQGLLQKGQSKFLLLSLAPGQGLTNHRAPMALAVIVLSGTIRFLVNGQAEILRNSDMLVLDAHVEHAVEALERSVVLLVLVPDTPGQNS</sequence>
<dbReference type="InterPro" id="IPR013096">
    <property type="entry name" value="Cupin_2"/>
</dbReference>
<dbReference type="Gene3D" id="2.60.120.10">
    <property type="entry name" value="Jelly Rolls"/>
    <property type="match status" value="1"/>
</dbReference>
<dbReference type="AlphaFoldDB" id="A0A917NN43"/>
<reference evidence="2" key="1">
    <citation type="journal article" date="2014" name="Int. J. Syst. Evol. Microbiol.">
        <title>Complete genome sequence of Corynebacterium casei LMG S-19264T (=DSM 44701T), isolated from a smear-ripened cheese.</title>
        <authorList>
            <consortium name="US DOE Joint Genome Institute (JGI-PGF)"/>
            <person name="Walter F."/>
            <person name="Albersmeier A."/>
            <person name="Kalinowski J."/>
            <person name="Ruckert C."/>
        </authorList>
    </citation>
    <scope>NUCLEOTIDE SEQUENCE</scope>
    <source>
        <strain evidence="2">JCM 18487</strain>
    </source>
</reference>
<dbReference type="PANTHER" id="PTHR37694">
    <property type="entry name" value="SLR8022 PROTEIN"/>
    <property type="match status" value="1"/>
</dbReference>
<dbReference type="Pfam" id="PF07883">
    <property type="entry name" value="Cupin_2"/>
    <property type="match status" value="1"/>
</dbReference>
<organism evidence="2 3">
    <name type="scientific">Alicyclobacillus cellulosilyticus</name>
    <dbReference type="NCBI Taxonomy" id="1003997"/>
    <lineage>
        <taxon>Bacteria</taxon>
        <taxon>Bacillati</taxon>
        <taxon>Bacillota</taxon>
        <taxon>Bacilli</taxon>
        <taxon>Bacillales</taxon>
        <taxon>Alicyclobacillaceae</taxon>
        <taxon>Alicyclobacillus</taxon>
    </lineage>
</organism>
<keyword evidence="3" id="KW-1185">Reference proteome</keyword>
<proteinExistence type="predicted"/>
<name>A0A917NN43_9BACL</name>
<dbReference type="PANTHER" id="PTHR37694:SF1">
    <property type="entry name" value="SLR8022 PROTEIN"/>
    <property type="match status" value="1"/>
</dbReference>
<evidence type="ECO:0000259" key="1">
    <source>
        <dbReference type="Pfam" id="PF07883"/>
    </source>
</evidence>
<protein>
    <recommendedName>
        <fullName evidence="1">Cupin type-2 domain-containing protein</fullName>
    </recommendedName>
</protein>